<feature type="domain" description="N-acetyltransferase" evidence="5">
    <location>
        <begin position="234"/>
        <end position="406"/>
    </location>
</feature>
<accession>A0A839PQT4</accession>
<sequence length="406" mass="43438">MSRPELPAAAAVDAPRTDDTHVDDAAASVAPVLTDGVVTLRAHDLGDVDALLEQCTDPEMLRFTTVPHGYTREMAVDRVAQVRADWQQPGADRSWAIEWTPEGGSPRYAGTVDLRPGESPATASLGFALHPAARGHGLMARAVRLVARFAFDTRPWGVPVTRLHWRAVVGNWGSRRVAWSCGFTFHGSLPQTHVDPADRTGPALDAWHASLGPDDALAPGAPWVVPPVLDGDGIRLRPWRDDDGAALEPRGDDPQHWMPGRSVLSAATFATWLTVRRERMSLGQAVEWCVADASTDRALGSVVLFSRDGAIGDTAELGYQLNPGARGRGVATQAARLAVAYALRAEGDGGLGCGRLVAETAADNAASNRVLESAGFTVFGRERKVDRLADGSWGDGLHWELVPPTR</sequence>
<dbReference type="PROSITE" id="PS51186">
    <property type="entry name" value="GNAT"/>
    <property type="match status" value="1"/>
</dbReference>
<name>A0A839PQT4_9MICO</name>
<evidence type="ECO:0000259" key="5">
    <source>
        <dbReference type="PROSITE" id="PS51186"/>
    </source>
</evidence>
<dbReference type="PANTHER" id="PTHR43792">
    <property type="entry name" value="GNAT FAMILY, PUTATIVE (AFU_ORTHOLOGUE AFUA_3G00765)-RELATED-RELATED"/>
    <property type="match status" value="1"/>
</dbReference>
<keyword evidence="2" id="KW-0012">Acyltransferase</keyword>
<dbReference type="Gene3D" id="3.40.630.30">
    <property type="match status" value="2"/>
</dbReference>
<evidence type="ECO:0000256" key="1">
    <source>
        <dbReference type="ARBA" id="ARBA00022679"/>
    </source>
</evidence>
<dbReference type="InterPro" id="IPR051531">
    <property type="entry name" value="N-acetyltransferase"/>
</dbReference>
<dbReference type="SUPFAM" id="SSF55729">
    <property type="entry name" value="Acyl-CoA N-acyltransferases (Nat)"/>
    <property type="match status" value="2"/>
</dbReference>
<dbReference type="AlphaFoldDB" id="A0A839PQT4"/>
<organism evidence="6 7">
    <name type="scientific">Terracoccus luteus</name>
    <dbReference type="NCBI Taxonomy" id="53356"/>
    <lineage>
        <taxon>Bacteria</taxon>
        <taxon>Bacillati</taxon>
        <taxon>Actinomycetota</taxon>
        <taxon>Actinomycetes</taxon>
        <taxon>Micrococcales</taxon>
        <taxon>Intrasporangiaceae</taxon>
        <taxon>Terracoccus</taxon>
    </lineage>
</organism>
<evidence type="ECO:0000256" key="4">
    <source>
        <dbReference type="SAM" id="MobiDB-lite"/>
    </source>
</evidence>
<evidence type="ECO:0000313" key="7">
    <source>
        <dbReference type="Proteomes" id="UP000590811"/>
    </source>
</evidence>
<dbReference type="GO" id="GO:0008999">
    <property type="term" value="F:protein-N-terminal-alanine acetyltransferase activity"/>
    <property type="evidence" value="ECO:0007669"/>
    <property type="project" value="TreeGrafter"/>
</dbReference>
<evidence type="ECO:0000313" key="6">
    <source>
        <dbReference type="EMBL" id="MBB2986648.1"/>
    </source>
</evidence>
<evidence type="ECO:0000256" key="3">
    <source>
        <dbReference type="ARBA" id="ARBA00038502"/>
    </source>
</evidence>
<comment type="caution">
    <text evidence="6">The sequence shown here is derived from an EMBL/GenBank/DDBJ whole genome shotgun (WGS) entry which is preliminary data.</text>
</comment>
<protein>
    <submittedName>
        <fullName evidence="6">RimJ/RimL family protein N-acetyltransferase</fullName>
    </submittedName>
</protein>
<keyword evidence="1 6" id="KW-0808">Transferase</keyword>
<dbReference type="InterPro" id="IPR000182">
    <property type="entry name" value="GNAT_dom"/>
</dbReference>
<dbReference type="PANTHER" id="PTHR43792:SF8">
    <property type="entry name" value="[RIBOSOMAL PROTEIN US5]-ALANINE N-ACETYLTRANSFERASE"/>
    <property type="match status" value="1"/>
</dbReference>
<dbReference type="EMBL" id="JACHVT010000003">
    <property type="protein sequence ID" value="MBB2986648.1"/>
    <property type="molecule type" value="Genomic_DNA"/>
</dbReference>
<dbReference type="InterPro" id="IPR016181">
    <property type="entry name" value="Acyl_CoA_acyltransferase"/>
</dbReference>
<dbReference type="Proteomes" id="UP000590811">
    <property type="component" value="Unassembled WGS sequence"/>
</dbReference>
<feature type="region of interest" description="Disordered" evidence="4">
    <location>
        <begin position="1"/>
        <end position="20"/>
    </location>
</feature>
<dbReference type="Pfam" id="PF13302">
    <property type="entry name" value="Acetyltransf_3"/>
    <property type="match status" value="2"/>
</dbReference>
<gene>
    <name evidence="6" type="ORF">FHW14_001802</name>
</gene>
<proteinExistence type="inferred from homology"/>
<reference evidence="6 7" key="1">
    <citation type="submission" date="2020-08" db="EMBL/GenBank/DDBJ databases">
        <title>Genomic Encyclopedia of Type Strains, Phase IV (KMG-V): Genome sequencing to study the core and pangenomes of soil and plant-associated prokaryotes.</title>
        <authorList>
            <person name="Whitman W."/>
        </authorList>
    </citation>
    <scope>NUCLEOTIDE SEQUENCE [LARGE SCALE GENOMIC DNA]</scope>
    <source>
        <strain evidence="6 7">B3ACCR2</strain>
    </source>
</reference>
<comment type="similarity">
    <text evidence="3">Belongs to the acetyltransferase family. RimJ subfamily.</text>
</comment>
<dbReference type="RefSeq" id="WP_184509775.1">
    <property type="nucleotide sequence ID" value="NZ_JACHVT010000003.1"/>
</dbReference>
<evidence type="ECO:0000256" key="2">
    <source>
        <dbReference type="ARBA" id="ARBA00023315"/>
    </source>
</evidence>
<dbReference type="GO" id="GO:0005737">
    <property type="term" value="C:cytoplasm"/>
    <property type="evidence" value="ECO:0007669"/>
    <property type="project" value="TreeGrafter"/>
</dbReference>